<evidence type="ECO:0000313" key="4">
    <source>
        <dbReference type="Proteomes" id="UP000295554"/>
    </source>
</evidence>
<name>A0A4V2ZXM0_9GAMM</name>
<dbReference type="InterPro" id="IPR049191">
    <property type="entry name" value="SutA_RBD"/>
</dbReference>
<proteinExistence type="predicted"/>
<comment type="caution">
    <text evidence="3">The sequence shown here is derived from an EMBL/GenBank/DDBJ whole genome shotgun (WGS) entry which is preliminary data.</text>
</comment>
<accession>A0A4V2ZXM0</accession>
<feature type="region of interest" description="Disordered" evidence="1">
    <location>
        <begin position="47"/>
        <end position="70"/>
    </location>
</feature>
<keyword evidence="4" id="KW-1185">Reference proteome</keyword>
<dbReference type="AlphaFoldDB" id="A0A4V2ZXM0"/>
<reference evidence="3 4" key="1">
    <citation type="submission" date="2019-03" db="EMBL/GenBank/DDBJ databases">
        <title>Seongchinamella monodicae gen. nov., sp. nov., a novel member of the Gammaproteobacteria isolated from a tidal mudflat of beach.</title>
        <authorList>
            <person name="Yang H.G."/>
            <person name="Kang J.W."/>
            <person name="Lee S.D."/>
        </authorList>
    </citation>
    <scope>NUCLEOTIDE SEQUENCE [LARGE SCALE GENOMIC DNA]</scope>
    <source>
        <strain evidence="3 4">GH4-78</strain>
    </source>
</reference>
<feature type="domain" description="Transcriptional regulator SutA RNAP-binding" evidence="2">
    <location>
        <begin position="12"/>
        <end position="39"/>
    </location>
</feature>
<dbReference type="RefSeq" id="WP_133210088.1">
    <property type="nucleotide sequence ID" value="NZ_SMSE01000001.1"/>
</dbReference>
<evidence type="ECO:0000313" key="3">
    <source>
        <dbReference type="EMBL" id="TDG15535.1"/>
    </source>
</evidence>
<evidence type="ECO:0000259" key="2">
    <source>
        <dbReference type="Pfam" id="PF20661"/>
    </source>
</evidence>
<sequence>MGRRNDQTSSSEKNRIRAEIDRQIRAYLQQGGRIDVVAAHDRGPRKAIGSVWHGPDDIPAIEAENPSCPT</sequence>
<gene>
    <name evidence="3" type="ORF">E2F43_04705</name>
</gene>
<organism evidence="3 4">
    <name type="scientific">Seongchinamella unica</name>
    <dbReference type="NCBI Taxonomy" id="2547392"/>
    <lineage>
        <taxon>Bacteria</taxon>
        <taxon>Pseudomonadati</taxon>
        <taxon>Pseudomonadota</taxon>
        <taxon>Gammaproteobacteria</taxon>
        <taxon>Cellvibrionales</taxon>
        <taxon>Halieaceae</taxon>
        <taxon>Seongchinamella</taxon>
    </lineage>
</organism>
<dbReference type="Proteomes" id="UP000295554">
    <property type="component" value="Unassembled WGS sequence"/>
</dbReference>
<evidence type="ECO:0000256" key="1">
    <source>
        <dbReference type="SAM" id="MobiDB-lite"/>
    </source>
</evidence>
<dbReference type="OrthoDB" id="5741519at2"/>
<protein>
    <recommendedName>
        <fullName evidence="2">Transcriptional regulator SutA RNAP-binding domain-containing protein</fullName>
    </recommendedName>
</protein>
<dbReference type="EMBL" id="SMSE01000001">
    <property type="protein sequence ID" value="TDG15535.1"/>
    <property type="molecule type" value="Genomic_DNA"/>
</dbReference>
<dbReference type="Pfam" id="PF20661">
    <property type="entry name" value="SutA-RBD"/>
    <property type="match status" value="1"/>
</dbReference>